<keyword evidence="5" id="KW-1185">Reference proteome</keyword>
<feature type="transmembrane region" description="Helical" evidence="2">
    <location>
        <begin position="233"/>
        <end position="256"/>
    </location>
</feature>
<gene>
    <name evidence="4" type="ORF">BJ968_001931</name>
</gene>
<dbReference type="RefSeq" id="WP_179751331.1">
    <property type="nucleotide sequence ID" value="NZ_BAAAGN010000022.1"/>
</dbReference>
<keyword evidence="2" id="KW-0472">Membrane</keyword>
<keyword evidence="2" id="KW-0812">Transmembrane</keyword>
<feature type="compositionally biased region" description="Basic and acidic residues" evidence="1">
    <location>
        <begin position="200"/>
        <end position="224"/>
    </location>
</feature>
<evidence type="ECO:0000313" key="4">
    <source>
        <dbReference type="EMBL" id="NYD22391.1"/>
    </source>
</evidence>
<dbReference type="InterPro" id="IPR007168">
    <property type="entry name" value="Phageshock_PspC_N"/>
</dbReference>
<evidence type="ECO:0000259" key="3">
    <source>
        <dbReference type="Pfam" id="PF04024"/>
    </source>
</evidence>
<feature type="transmembrane region" description="Helical" evidence="2">
    <location>
        <begin position="49"/>
        <end position="71"/>
    </location>
</feature>
<feature type="transmembrane region" description="Helical" evidence="2">
    <location>
        <begin position="262"/>
        <end position="283"/>
    </location>
</feature>
<comment type="caution">
    <text evidence="4">The sequence shown here is derived from an EMBL/GenBank/DDBJ whole genome shotgun (WGS) entry which is preliminary data.</text>
</comment>
<proteinExistence type="predicted"/>
<dbReference type="Proteomes" id="UP000521922">
    <property type="component" value="Unassembled WGS sequence"/>
</dbReference>
<feature type="region of interest" description="Disordered" evidence="1">
    <location>
        <begin position="168"/>
        <end position="228"/>
    </location>
</feature>
<evidence type="ECO:0000256" key="1">
    <source>
        <dbReference type="SAM" id="MobiDB-lite"/>
    </source>
</evidence>
<feature type="compositionally biased region" description="Basic and acidic residues" evidence="1">
    <location>
        <begin position="180"/>
        <end position="192"/>
    </location>
</feature>
<dbReference type="AlphaFoldDB" id="A0A7Y9DKQ5"/>
<evidence type="ECO:0000256" key="2">
    <source>
        <dbReference type="SAM" id="Phobius"/>
    </source>
</evidence>
<organism evidence="4 5">
    <name type="scientific">Kineococcus aurantiacus</name>
    <dbReference type="NCBI Taxonomy" id="37633"/>
    <lineage>
        <taxon>Bacteria</taxon>
        <taxon>Bacillati</taxon>
        <taxon>Actinomycetota</taxon>
        <taxon>Actinomycetes</taxon>
        <taxon>Kineosporiales</taxon>
        <taxon>Kineosporiaceae</taxon>
        <taxon>Kineococcus</taxon>
    </lineage>
</organism>
<name>A0A7Y9DKQ5_9ACTN</name>
<dbReference type="EMBL" id="JACCBB010000001">
    <property type="protein sequence ID" value="NYD22391.1"/>
    <property type="molecule type" value="Genomic_DNA"/>
</dbReference>
<feature type="transmembrane region" description="Helical" evidence="2">
    <location>
        <begin position="290"/>
        <end position="307"/>
    </location>
</feature>
<feature type="domain" description="Phage shock protein PspC N-terminal" evidence="3">
    <location>
        <begin position="22"/>
        <end position="73"/>
    </location>
</feature>
<sequence>MSTPTRQDAKVFAAVRSCGVQRSQDRWFAGICGGLAERLDVDPLLVRGVLVALTAVGGLGLALYGACWLLLPDGRPEAGGRIEAEAVLRGDVSGAAWLSGALVVADLSLPRTLLGAFNAEWRGPGWGFLVTGLVALLGWWLLRGFTVPRRVPPTRPVSLVKETAAPRAVSEPQAGFGSPTERRAAAREEARATARAAAELAREEAHRKAEEARERAREQAERARARQRPGSPLLGAAVVGLALLAAGGVLVAGLLTDPPGRTLPLALAAPVVVLGLGAVVAGLRGRRTALVGLAWPLALCAVATSVVPPSSQWTWQVDRAWTPTATAGAEEGLSSAVGLLTVDPGRLDGDATATVAAGRLDVVVPPDATLLVDVTVLAGSLRWAEGDDVVEVGAQAGAEQRDGADVVRGGLDVRTVLAVGPGARALADAVQVRGDDPDDWTVPAGTPGLRAATWAGEVRVGAAGSTTLEQP</sequence>
<feature type="transmembrane region" description="Helical" evidence="2">
    <location>
        <begin position="125"/>
        <end position="142"/>
    </location>
</feature>
<evidence type="ECO:0000313" key="5">
    <source>
        <dbReference type="Proteomes" id="UP000521922"/>
    </source>
</evidence>
<protein>
    <submittedName>
        <fullName evidence="4">Phage shock protein PspC (Stress-responsive transcriptional regulator)</fullName>
    </submittedName>
</protein>
<dbReference type="Pfam" id="PF04024">
    <property type="entry name" value="PspC"/>
    <property type="match status" value="1"/>
</dbReference>
<accession>A0A7Y9DKQ5</accession>
<keyword evidence="2" id="KW-1133">Transmembrane helix</keyword>
<reference evidence="4 5" key="1">
    <citation type="submission" date="2020-07" db="EMBL/GenBank/DDBJ databases">
        <title>Sequencing the genomes of 1000 actinobacteria strains.</title>
        <authorList>
            <person name="Klenk H.-P."/>
        </authorList>
    </citation>
    <scope>NUCLEOTIDE SEQUENCE [LARGE SCALE GENOMIC DNA]</scope>
    <source>
        <strain evidence="4 5">DSM 7487</strain>
    </source>
</reference>